<keyword evidence="4 8" id="KW-0223">Dioxygenase</keyword>
<gene>
    <name evidence="8" type="ORF">QWZ14_08520</name>
</gene>
<evidence type="ECO:0000259" key="7">
    <source>
        <dbReference type="PROSITE" id="PS00083"/>
    </source>
</evidence>
<accession>A0ABT8A3Y3</accession>
<dbReference type="SUPFAM" id="SSF49482">
    <property type="entry name" value="Aromatic compound dioxygenase"/>
    <property type="match status" value="1"/>
</dbReference>
<protein>
    <submittedName>
        <fullName evidence="8">Dioxygenase</fullName>
    </submittedName>
</protein>
<dbReference type="InterPro" id="IPR000627">
    <property type="entry name" value="Intradiol_dOase_C"/>
</dbReference>
<evidence type="ECO:0000313" key="8">
    <source>
        <dbReference type="EMBL" id="MDN3564409.1"/>
    </source>
</evidence>
<feature type="domain" description="Intradiol ring-cleavage dioxygenases" evidence="7">
    <location>
        <begin position="132"/>
        <end position="160"/>
    </location>
</feature>
<proteinExistence type="inferred from homology"/>
<comment type="similarity">
    <text evidence="2">Belongs to the intradiol ring-cleavage dioxygenase family.</text>
</comment>
<dbReference type="InterPro" id="IPR007535">
    <property type="entry name" value="Catechol_dOase_N"/>
</dbReference>
<evidence type="ECO:0000313" key="9">
    <source>
        <dbReference type="Proteomes" id="UP001529369"/>
    </source>
</evidence>
<evidence type="ECO:0000256" key="2">
    <source>
        <dbReference type="ARBA" id="ARBA00007825"/>
    </source>
</evidence>
<dbReference type="Pfam" id="PF04444">
    <property type="entry name" value="Dioxygenase_N"/>
    <property type="match status" value="1"/>
</dbReference>
<dbReference type="Proteomes" id="UP001529369">
    <property type="component" value="Unassembled WGS sequence"/>
</dbReference>
<comment type="caution">
    <text evidence="8">The sequence shown here is derived from an EMBL/GenBank/DDBJ whole genome shotgun (WGS) entry which is preliminary data.</text>
</comment>
<evidence type="ECO:0000256" key="1">
    <source>
        <dbReference type="ARBA" id="ARBA00001965"/>
    </source>
</evidence>
<dbReference type="InterPro" id="IPR015889">
    <property type="entry name" value="Intradiol_dOase_core"/>
</dbReference>
<keyword evidence="5" id="KW-0560">Oxidoreductase</keyword>
<sequence length="304" mass="32817">MQDLDRDSVTAEALAQMADTPDPRLREIMAAATRHLHDFAREVNLQPDEWLAGIAFLTAVGQACTPFRQEFILLSDVLGLSRLVNVMHDAAGREATGTETSLLGPFFREQAPEFAAGESIAVHDTQGTEVVIFGQVTDGAGRPVADAAIDIWQTNAAGLYDLQARDATVMDMRGRFRTDAAGRYHLRTVKPVGYSIPMDGPVGRMTRLQNRHGFRPAHIHVLVAAPGYRELVTALYFADDPNIASDTVFGVSQSLVVAERLGLPDSPMPGLPAIHYDFRLSRDAAEGSGGRVGADPSRLMPAAG</sequence>
<dbReference type="GO" id="GO:0051213">
    <property type="term" value="F:dioxygenase activity"/>
    <property type="evidence" value="ECO:0007669"/>
    <property type="project" value="UniProtKB-KW"/>
</dbReference>
<keyword evidence="6" id="KW-0408">Iron</keyword>
<dbReference type="PROSITE" id="PS00083">
    <property type="entry name" value="INTRADIOL_DIOXYGENAS"/>
    <property type="match status" value="1"/>
</dbReference>
<evidence type="ECO:0000256" key="6">
    <source>
        <dbReference type="ARBA" id="ARBA00023004"/>
    </source>
</evidence>
<name>A0ABT8A3Y3_9PROT</name>
<dbReference type="PANTHER" id="PTHR33711">
    <property type="entry name" value="DIOXYGENASE, PUTATIVE (AFU_ORTHOLOGUE AFUA_2G02910)-RELATED"/>
    <property type="match status" value="1"/>
</dbReference>
<evidence type="ECO:0000256" key="3">
    <source>
        <dbReference type="ARBA" id="ARBA00022723"/>
    </source>
</evidence>
<comment type="cofactor">
    <cofactor evidence="1">
        <name>Fe(3+)</name>
        <dbReference type="ChEBI" id="CHEBI:29034"/>
    </cofactor>
</comment>
<keyword evidence="9" id="KW-1185">Reference proteome</keyword>
<dbReference type="InterPro" id="IPR050770">
    <property type="entry name" value="Intradiol_RC_Dioxygenase"/>
</dbReference>
<dbReference type="RefSeq" id="WP_290316208.1">
    <property type="nucleotide sequence ID" value="NZ_JAUFPN010000090.1"/>
</dbReference>
<evidence type="ECO:0000256" key="5">
    <source>
        <dbReference type="ARBA" id="ARBA00023002"/>
    </source>
</evidence>
<dbReference type="PANTHER" id="PTHR33711:SF7">
    <property type="entry name" value="INTRADIOL RING-CLEAVAGE DIOXYGENASES DOMAIN-CONTAINING PROTEIN-RELATED"/>
    <property type="match status" value="1"/>
</dbReference>
<dbReference type="Pfam" id="PF00775">
    <property type="entry name" value="Dioxygenase_C"/>
    <property type="match status" value="1"/>
</dbReference>
<dbReference type="Gene3D" id="2.60.130.10">
    <property type="entry name" value="Aromatic compound dioxygenase"/>
    <property type="match status" value="1"/>
</dbReference>
<organism evidence="8 9">
    <name type="scientific">Paeniroseomonas aquatica</name>
    <dbReference type="NCBI Taxonomy" id="373043"/>
    <lineage>
        <taxon>Bacteria</taxon>
        <taxon>Pseudomonadati</taxon>
        <taxon>Pseudomonadota</taxon>
        <taxon>Alphaproteobacteria</taxon>
        <taxon>Acetobacterales</taxon>
        <taxon>Acetobacteraceae</taxon>
        <taxon>Paeniroseomonas</taxon>
    </lineage>
</organism>
<keyword evidence="3" id="KW-0479">Metal-binding</keyword>
<reference evidence="9" key="1">
    <citation type="journal article" date="2019" name="Int. J. Syst. Evol. Microbiol.">
        <title>The Global Catalogue of Microorganisms (GCM) 10K type strain sequencing project: providing services to taxonomists for standard genome sequencing and annotation.</title>
        <authorList>
            <consortium name="The Broad Institute Genomics Platform"/>
            <consortium name="The Broad Institute Genome Sequencing Center for Infectious Disease"/>
            <person name="Wu L."/>
            <person name="Ma J."/>
        </authorList>
    </citation>
    <scope>NUCLEOTIDE SEQUENCE [LARGE SCALE GENOMIC DNA]</scope>
    <source>
        <strain evidence="9">CECT 7131</strain>
    </source>
</reference>
<evidence type="ECO:0000256" key="4">
    <source>
        <dbReference type="ARBA" id="ARBA00022964"/>
    </source>
</evidence>
<dbReference type="EMBL" id="JAUFPN010000090">
    <property type="protein sequence ID" value="MDN3564409.1"/>
    <property type="molecule type" value="Genomic_DNA"/>
</dbReference>